<feature type="domain" description="Protein kinase" evidence="6">
    <location>
        <begin position="215"/>
        <end position="413"/>
    </location>
</feature>
<proteinExistence type="predicted"/>
<dbReference type="PROSITE" id="PS00108">
    <property type="entry name" value="PROTEIN_KINASE_ST"/>
    <property type="match status" value="1"/>
</dbReference>
<dbReference type="Pfam" id="PF00069">
    <property type="entry name" value="Pkinase"/>
    <property type="match status" value="1"/>
</dbReference>
<dbReference type="Gene3D" id="1.10.510.10">
    <property type="entry name" value="Transferase(Phosphotransferase) domain 1"/>
    <property type="match status" value="1"/>
</dbReference>
<dbReference type="SUPFAM" id="SSF56112">
    <property type="entry name" value="Protein kinase-like (PK-like)"/>
    <property type="match status" value="1"/>
</dbReference>
<evidence type="ECO:0000313" key="7">
    <source>
        <dbReference type="EMBL" id="KAK8836972.1"/>
    </source>
</evidence>
<dbReference type="Proteomes" id="UP001470230">
    <property type="component" value="Unassembled WGS sequence"/>
</dbReference>
<evidence type="ECO:0000313" key="8">
    <source>
        <dbReference type="Proteomes" id="UP001470230"/>
    </source>
</evidence>
<name>A0ABR2GUD9_9EUKA</name>
<dbReference type="InterPro" id="IPR008271">
    <property type="entry name" value="Ser/Thr_kinase_AS"/>
</dbReference>
<gene>
    <name evidence="7" type="ORF">M9Y10_037008</name>
</gene>
<keyword evidence="8" id="KW-1185">Reference proteome</keyword>
<dbReference type="InterPro" id="IPR011009">
    <property type="entry name" value="Kinase-like_dom_sf"/>
</dbReference>
<accession>A0ABR2GUD9</accession>
<evidence type="ECO:0000256" key="2">
    <source>
        <dbReference type="ARBA" id="ARBA00022679"/>
    </source>
</evidence>
<evidence type="ECO:0000256" key="5">
    <source>
        <dbReference type="ARBA" id="ARBA00022840"/>
    </source>
</evidence>
<protein>
    <recommendedName>
        <fullName evidence="6">Protein kinase domain-containing protein</fullName>
    </recommendedName>
</protein>
<reference evidence="7 8" key="1">
    <citation type="submission" date="2024-04" db="EMBL/GenBank/DDBJ databases">
        <title>Tritrichomonas musculus Genome.</title>
        <authorList>
            <person name="Alves-Ferreira E."/>
            <person name="Grigg M."/>
            <person name="Lorenzi H."/>
            <person name="Galac M."/>
        </authorList>
    </citation>
    <scope>NUCLEOTIDE SEQUENCE [LARGE SCALE GENOMIC DNA]</scope>
    <source>
        <strain evidence="7 8">EAF2021</strain>
    </source>
</reference>
<dbReference type="PROSITE" id="PS50011">
    <property type="entry name" value="PROTEIN_KINASE_DOM"/>
    <property type="match status" value="1"/>
</dbReference>
<keyword evidence="4" id="KW-0418">Kinase</keyword>
<keyword evidence="2" id="KW-0808">Transferase</keyword>
<keyword evidence="1" id="KW-0723">Serine/threonine-protein kinase</keyword>
<dbReference type="PANTHER" id="PTHR24351">
    <property type="entry name" value="RIBOSOMAL PROTEIN S6 KINASE"/>
    <property type="match status" value="1"/>
</dbReference>
<evidence type="ECO:0000256" key="3">
    <source>
        <dbReference type="ARBA" id="ARBA00022741"/>
    </source>
</evidence>
<organism evidence="7 8">
    <name type="scientific">Tritrichomonas musculus</name>
    <dbReference type="NCBI Taxonomy" id="1915356"/>
    <lineage>
        <taxon>Eukaryota</taxon>
        <taxon>Metamonada</taxon>
        <taxon>Parabasalia</taxon>
        <taxon>Tritrichomonadida</taxon>
        <taxon>Tritrichomonadidae</taxon>
        <taxon>Tritrichomonas</taxon>
    </lineage>
</organism>
<evidence type="ECO:0000259" key="6">
    <source>
        <dbReference type="PROSITE" id="PS50011"/>
    </source>
</evidence>
<keyword evidence="5" id="KW-0067">ATP-binding</keyword>
<dbReference type="InterPro" id="IPR000719">
    <property type="entry name" value="Prot_kinase_dom"/>
</dbReference>
<dbReference type="EMBL" id="JAPFFF010000062">
    <property type="protein sequence ID" value="KAK8836972.1"/>
    <property type="molecule type" value="Genomic_DNA"/>
</dbReference>
<comment type="caution">
    <text evidence="7">The sequence shown here is derived from an EMBL/GenBank/DDBJ whole genome shotgun (WGS) entry which is preliminary data.</text>
</comment>
<evidence type="ECO:0000256" key="4">
    <source>
        <dbReference type="ARBA" id="ARBA00022777"/>
    </source>
</evidence>
<dbReference type="SMART" id="SM00220">
    <property type="entry name" value="S_TKc"/>
    <property type="match status" value="1"/>
</dbReference>
<sequence>MTSTNSNLFGNLSKLHDFINNQAKFQKEGLKNIAEKYNFFLFFEGDIPNKEELQKITKNIRESKIIVFDQKEKLNEETNKKNLIIGFEKTIIIHELSSKSSEFLQYILSINEKLSVIFLSETKVIIEQIISIRNKEIFPDIDILEEMQSLTRAFKIRNNNFWSLIIPSISCYLINNFYLKKNKNRITQFILDFEKEISQPNGNDCKFICIDEDEYVELRSIGNTTSSRCVLIFYMKRCEIYVMKQGIGFSSEIFTLFNREKENYEIIRHPCFPKFFGIIKGEKGIIIEYIKGRTLDHINELELSCEDKIFIIFELILVLKYFRDIKMIYRDLKPNNVMIDENKTVVLIDFDRLIKNNDKPIHTKDLGADYAAPEVLSSGKFSYESDIYSFGKMIGYIIETDPCNHKKGQISLT</sequence>
<keyword evidence="3" id="KW-0547">Nucleotide-binding</keyword>
<evidence type="ECO:0000256" key="1">
    <source>
        <dbReference type="ARBA" id="ARBA00022527"/>
    </source>
</evidence>